<evidence type="ECO:0000256" key="6">
    <source>
        <dbReference type="ARBA" id="ARBA00022837"/>
    </source>
</evidence>
<reference evidence="14" key="3">
    <citation type="submission" date="2025-09" db="UniProtKB">
        <authorList>
            <consortium name="Ensembl"/>
        </authorList>
    </citation>
    <scope>IDENTIFICATION</scope>
</reference>
<feature type="binding site" evidence="10">
    <location>
        <position position="136"/>
    </location>
    <ligand>
        <name>Ca(2+)</name>
        <dbReference type="ChEBI" id="CHEBI:29108"/>
        <label>1</label>
        <note>catalytic</note>
    </ligand>
</feature>
<dbReference type="Gene3D" id="2.120.10.30">
    <property type="entry name" value="TolB, C-terminal domain"/>
    <property type="match status" value="1"/>
</dbReference>
<evidence type="ECO:0000313" key="14">
    <source>
        <dbReference type="Ensembl" id="ENSMMDP00005019013.1"/>
    </source>
</evidence>
<evidence type="ECO:0000256" key="10">
    <source>
        <dbReference type="PIRSR" id="PIRSR602640-2"/>
    </source>
</evidence>
<comment type="PTM">
    <text evidence="12">Glycosylated.</text>
</comment>
<dbReference type="PANTHER" id="PTHR11799">
    <property type="entry name" value="PARAOXONASE"/>
    <property type="match status" value="1"/>
</dbReference>
<feature type="active site" description="Proton acceptor" evidence="9">
    <location>
        <position position="83"/>
    </location>
</feature>
<dbReference type="EC" id="3.1.1.2" evidence="13"/>
<feature type="binding site" evidence="10">
    <location>
        <position position="137"/>
    </location>
    <ligand>
        <name>Ca(2+)</name>
        <dbReference type="ChEBI" id="CHEBI:29108"/>
        <label>1</label>
        <note>catalytic</note>
    </ligand>
</feature>
<reference evidence="14" key="2">
    <citation type="submission" date="2025-08" db="UniProtKB">
        <authorList>
            <consortium name="Ensembl"/>
        </authorList>
    </citation>
    <scope>IDENTIFICATION</scope>
</reference>
<dbReference type="FunFam" id="2.120.10.30:FF:000023">
    <property type="entry name" value="Serum paraoxonase/arylesterase 2"/>
    <property type="match status" value="1"/>
</dbReference>
<feature type="disulfide bond" description="In form B" evidence="11">
    <location>
        <begin position="10"/>
        <end position="321"/>
    </location>
</feature>
<feature type="binding site" evidence="10">
    <location>
        <position position="192"/>
    </location>
    <ligand>
        <name>Ca(2+)</name>
        <dbReference type="ChEBI" id="CHEBI:29108"/>
        <label>1</label>
        <note>catalytic</note>
    </ligand>
</feature>
<keyword evidence="5 13" id="KW-0378">Hydrolase</keyword>
<comment type="similarity">
    <text evidence="2 13">Belongs to the paraoxonase family.</text>
</comment>
<dbReference type="InterPro" id="IPR011042">
    <property type="entry name" value="6-blade_b-propeller_TolB-like"/>
</dbReference>
<evidence type="ECO:0000256" key="3">
    <source>
        <dbReference type="ARBA" id="ARBA00022723"/>
    </source>
</evidence>
<evidence type="ECO:0000256" key="11">
    <source>
        <dbReference type="PIRSR" id="PIRSR602640-3"/>
    </source>
</evidence>
<evidence type="ECO:0000256" key="2">
    <source>
        <dbReference type="ARBA" id="ARBA00008595"/>
    </source>
</evidence>
<evidence type="ECO:0000256" key="4">
    <source>
        <dbReference type="ARBA" id="ARBA00022729"/>
    </source>
</evidence>
<feature type="binding site" evidence="10">
    <location>
        <position position="85"/>
    </location>
    <ligand>
        <name>Ca(2+)</name>
        <dbReference type="ChEBI" id="CHEBI:29108"/>
        <label>1</label>
        <note>catalytic</note>
    </ligand>
</feature>
<organism evidence="14 15">
    <name type="scientific">Myripristis murdjan</name>
    <name type="common">pinecone soldierfish</name>
    <dbReference type="NCBI Taxonomy" id="586833"/>
    <lineage>
        <taxon>Eukaryota</taxon>
        <taxon>Metazoa</taxon>
        <taxon>Chordata</taxon>
        <taxon>Craniata</taxon>
        <taxon>Vertebrata</taxon>
        <taxon>Euteleostomi</taxon>
        <taxon>Actinopterygii</taxon>
        <taxon>Neopterygii</taxon>
        <taxon>Teleostei</taxon>
        <taxon>Neoteleostei</taxon>
        <taxon>Acanthomorphata</taxon>
        <taxon>Holocentriformes</taxon>
        <taxon>Holocentridae</taxon>
        <taxon>Myripristis</taxon>
    </lineage>
</organism>
<evidence type="ECO:0000256" key="12">
    <source>
        <dbReference type="PIRSR" id="PIRSR602640-4"/>
    </source>
</evidence>
<dbReference type="Ensembl" id="ENSMMDT00005019463.1">
    <property type="protein sequence ID" value="ENSMMDP00005019013.1"/>
    <property type="gene ID" value="ENSMMDG00005009441.1"/>
</dbReference>
<proteinExistence type="inferred from homology"/>
<evidence type="ECO:0000256" key="7">
    <source>
        <dbReference type="ARBA" id="ARBA00023157"/>
    </source>
</evidence>
<feature type="binding site" evidence="10">
    <location>
        <position position="238"/>
    </location>
    <ligand>
        <name>Ca(2+)</name>
        <dbReference type="ChEBI" id="CHEBI:29108"/>
        <label>1</label>
        <note>catalytic</note>
    </ligand>
</feature>
<evidence type="ECO:0000256" key="5">
    <source>
        <dbReference type="ARBA" id="ARBA00022801"/>
    </source>
</evidence>
<dbReference type="Pfam" id="PF01731">
    <property type="entry name" value="Arylesterase"/>
    <property type="match status" value="1"/>
</dbReference>
<feature type="binding site" evidence="10">
    <location>
        <position position="237"/>
    </location>
    <ligand>
        <name>Ca(2+)</name>
        <dbReference type="ChEBI" id="CHEBI:29108"/>
        <label>1</label>
        <note>catalytic</note>
    </ligand>
</feature>
<evidence type="ECO:0000256" key="8">
    <source>
        <dbReference type="ARBA" id="ARBA00023180"/>
    </source>
</evidence>
<comment type="catalytic activity">
    <reaction evidence="1 13">
        <text>a phenyl acetate + H2O = a phenol + acetate + H(+)</text>
        <dbReference type="Rhea" id="RHEA:17309"/>
        <dbReference type="ChEBI" id="CHEBI:15377"/>
        <dbReference type="ChEBI" id="CHEBI:15378"/>
        <dbReference type="ChEBI" id="CHEBI:30089"/>
        <dbReference type="ChEBI" id="CHEBI:33853"/>
        <dbReference type="ChEBI" id="CHEBI:140310"/>
        <dbReference type="EC" id="3.1.1.2"/>
    </reaction>
</comment>
<sequence>REVPLKHLKCHHVKNIEYGSEDITILRDGLAFISTGLKYPGMPSFSDDPGKIYMLDLLDPNPKPTAVELQIKGQLDLNSFNPHGISVYTDDADSSIYLFVVNHPHHGSQVEIFQFVEENTLLHLKTISHPLLHSVNDIVAVGVESFYATNDHSFPNDVLHTLTILLGVPWCTVVYYSPEEVRVAANGFSSANGINISPDERYIYVSDIIDHEIDVLERQEGERLVHVKSVGVGSLCDNIEVDHETGDVWLGCHPNGVKLMTNDPADPPGSEVIKIHNIHSEKPVVTQEYADNGSVIMGSSVAAPYERKLLIGTVYQKALCCDLK</sequence>
<keyword evidence="4" id="KW-0732">Signal</keyword>
<evidence type="ECO:0000256" key="1">
    <source>
        <dbReference type="ARBA" id="ARBA00000368"/>
    </source>
</evidence>
<dbReference type="SUPFAM" id="SSF63829">
    <property type="entry name" value="Calcium-dependent phosphotriesterase"/>
    <property type="match status" value="1"/>
</dbReference>
<evidence type="ECO:0000256" key="9">
    <source>
        <dbReference type="PIRSR" id="PIRSR602640-1"/>
    </source>
</evidence>
<dbReference type="GeneTree" id="ENSGT00390000008932"/>
<dbReference type="AlphaFoldDB" id="A0A667XXL9"/>
<dbReference type="Proteomes" id="UP000472263">
    <property type="component" value="Chromosome 16"/>
</dbReference>
<evidence type="ECO:0000313" key="15">
    <source>
        <dbReference type="Proteomes" id="UP000472263"/>
    </source>
</evidence>
<keyword evidence="3 10" id="KW-0479">Metal-binding</keyword>
<name>A0A667XXL9_9TELE</name>
<dbReference type="InterPro" id="IPR051288">
    <property type="entry name" value="Serum_paraoxonase/arylesterase"/>
</dbReference>
<dbReference type="InterPro" id="IPR002640">
    <property type="entry name" value="Arylesterase"/>
</dbReference>
<reference evidence="14" key="1">
    <citation type="submission" date="2019-06" db="EMBL/GenBank/DDBJ databases">
        <authorList>
            <consortium name="Wellcome Sanger Institute Data Sharing"/>
        </authorList>
    </citation>
    <scope>NUCLEOTIDE SEQUENCE [LARGE SCALE GENOMIC DNA]</scope>
</reference>
<feature type="binding site" evidence="10">
    <location>
        <position position="21"/>
    </location>
    <ligand>
        <name>Ca(2+)</name>
        <dbReference type="ChEBI" id="CHEBI:29108"/>
        <label>1</label>
        <note>catalytic</note>
    </ligand>
</feature>
<feature type="binding site" evidence="10">
    <location>
        <position position="22"/>
    </location>
    <ligand>
        <name>Ca(2+)</name>
        <dbReference type="ChEBI" id="CHEBI:29108"/>
        <label>1</label>
        <note>catalytic</note>
    </ligand>
</feature>
<protein>
    <recommendedName>
        <fullName evidence="13">Paraoxonase</fullName>
        <ecNumber evidence="13">3.1.1.2</ecNumber>
    </recommendedName>
</protein>
<dbReference type="PRINTS" id="PR01785">
    <property type="entry name" value="PARAOXONASE"/>
</dbReference>
<evidence type="ECO:0000256" key="13">
    <source>
        <dbReference type="RuleBase" id="RU368025"/>
    </source>
</evidence>
<accession>A0A667XXL9</accession>
<dbReference type="PANTHER" id="PTHR11799:SF12">
    <property type="entry name" value="PARAOXONASE-RELATED"/>
    <property type="match status" value="1"/>
</dbReference>
<comment type="cofactor">
    <cofactor evidence="10 13">
        <name>Ca(2+)</name>
        <dbReference type="ChEBI" id="CHEBI:29108"/>
    </cofactor>
    <text evidence="10 13">Binds 2 calcium ions per subunit.</text>
</comment>
<keyword evidence="7 11" id="KW-1015">Disulfide bond</keyword>
<keyword evidence="8 12" id="KW-0325">Glycoprotein</keyword>
<dbReference type="GO" id="GO:0046872">
    <property type="term" value="F:metal ion binding"/>
    <property type="evidence" value="ECO:0007669"/>
    <property type="project" value="UniProtKB-KW"/>
</dbReference>
<keyword evidence="15" id="KW-1185">Reference proteome</keyword>
<keyword evidence="6 10" id="KW-0106">Calcium</keyword>
<gene>
    <name evidence="14" type="primary">LOC115373914</name>
</gene>
<dbReference type="GO" id="GO:0004064">
    <property type="term" value="F:arylesterase activity"/>
    <property type="evidence" value="ECO:0007669"/>
    <property type="project" value="UniProtKB-UniRule"/>
</dbReference>
<feature type="glycosylation site" description="N-linked (GlcNAc...) asparagine" evidence="12">
    <location>
        <position position="292"/>
    </location>
</feature>